<accession>A0ABS2U3M0</accession>
<evidence type="ECO:0000313" key="2">
    <source>
        <dbReference type="EMBL" id="MBM9509617.1"/>
    </source>
</evidence>
<comment type="caution">
    <text evidence="2">The sequence shown here is derived from an EMBL/GenBank/DDBJ whole genome shotgun (WGS) entry which is preliminary data.</text>
</comment>
<dbReference type="Proteomes" id="UP000749040">
    <property type="component" value="Unassembled WGS sequence"/>
</dbReference>
<evidence type="ECO:0000259" key="1">
    <source>
        <dbReference type="Pfam" id="PF14472"/>
    </source>
</evidence>
<reference evidence="2 3" key="1">
    <citation type="submission" date="2021-01" db="EMBL/GenBank/DDBJ databases">
        <title>Streptomyces acididurans sp. nov., isolated from a peat swamp forest soil.</title>
        <authorList>
            <person name="Chantavorakit T."/>
            <person name="Duangmal K."/>
        </authorList>
    </citation>
    <scope>NUCLEOTIDE SEQUENCE [LARGE SCALE GENOMIC DNA]</scope>
    <source>
        <strain evidence="2 3">KK5PA1</strain>
    </source>
</reference>
<proteinExistence type="predicted"/>
<feature type="domain" description="DUF4429" evidence="1">
    <location>
        <begin position="141"/>
        <end position="243"/>
    </location>
</feature>
<protein>
    <submittedName>
        <fullName evidence="2">DUF4429 domain-containing protein</fullName>
    </submittedName>
</protein>
<sequence length="256" mass="27810">MGEVLAGNNAVWEFEPDALVIRYSRGVRGSRLLQALGERRVPHEALRGVELTDGRKGTAVLRAEPWPGADPLIETAAGQLKETADPYRLVVPDQNRVLAEFYRDELRAAIEAAGRAEPPARFLVAAPPVPRSFKAYDAKAFFDGRTVVFRWFWTGASTAKWKAGDQSFPVEQLTGVDWRSPELLHGHLRLLLREEAAPPPGGTLHALGKAVPSPSEADQDPTAVVFGLGYGPVHESLPFAAAVLSAVQAARVRPEP</sequence>
<organism evidence="2 3">
    <name type="scientific">Actinacidiphila acididurans</name>
    <dbReference type="NCBI Taxonomy" id="2784346"/>
    <lineage>
        <taxon>Bacteria</taxon>
        <taxon>Bacillati</taxon>
        <taxon>Actinomycetota</taxon>
        <taxon>Actinomycetes</taxon>
        <taxon>Kitasatosporales</taxon>
        <taxon>Streptomycetaceae</taxon>
        <taxon>Actinacidiphila</taxon>
    </lineage>
</organism>
<dbReference type="Pfam" id="PF14472">
    <property type="entry name" value="DUF4429"/>
    <property type="match status" value="2"/>
</dbReference>
<gene>
    <name evidence="2" type="ORF">ITX44_34705</name>
</gene>
<name>A0ABS2U3M0_9ACTN</name>
<dbReference type="EMBL" id="JADKYB010000027">
    <property type="protein sequence ID" value="MBM9509617.1"/>
    <property type="molecule type" value="Genomic_DNA"/>
</dbReference>
<dbReference type="InterPro" id="IPR027860">
    <property type="entry name" value="DUF4429"/>
</dbReference>
<feature type="domain" description="DUF4429" evidence="1">
    <location>
        <begin position="12"/>
        <end position="106"/>
    </location>
</feature>
<keyword evidence="3" id="KW-1185">Reference proteome</keyword>
<evidence type="ECO:0000313" key="3">
    <source>
        <dbReference type="Proteomes" id="UP000749040"/>
    </source>
</evidence>
<dbReference type="RefSeq" id="WP_205362940.1">
    <property type="nucleotide sequence ID" value="NZ_JADKYB010000027.1"/>
</dbReference>